<dbReference type="Gene3D" id="1.10.357.10">
    <property type="entry name" value="Tetracycline Repressor, domain 2"/>
    <property type="match status" value="1"/>
</dbReference>
<organism evidence="4 5">
    <name type="scientific">Paenibacillus lutimineralis</name>
    <dbReference type="NCBI Taxonomy" id="2707005"/>
    <lineage>
        <taxon>Bacteria</taxon>
        <taxon>Bacillati</taxon>
        <taxon>Bacillota</taxon>
        <taxon>Bacilli</taxon>
        <taxon>Bacillales</taxon>
        <taxon>Paenibacillaceae</taxon>
        <taxon>Paenibacillus</taxon>
    </lineage>
</organism>
<accession>A0A3S9UVD6</accession>
<reference evidence="5" key="1">
    <citation type="submission" date="2018-12" db="EMBL/GenBank/DDBJ databases">
        <title>Complete genome sequence of Paenibacillus sp. MBLB1234.</title>
        <authorList>
            <person name="Nam Y.-D."/>
            <person name="Kang J."/>
            <person name="Chung W.-H."/>
            <person name="Park Y.S."/>
        </authorList>
    </citation>
    <scope>NUCLEOTIDE SEQUENCE [LARGE SCALE GENOMIC DNA]</scope>
    <source>
        <strain evidence="5">MBLB1234</strain>
    </source>
</reference>
<gene>
    <name evidence="4" type="ORF">EI981_05820</name>
</gene>
<dbReference type="PROSITE" id="PS50977">
    <property type="entry name" value="HTH_TETR_2"/>
    <property type="match status" value="1"/>
</dbReference>
<proteinExistence type="predicted"/>
<evidence type="ECO:0000256" key="1">
    <source>
        <dbReference type="ARBA" id="ARBA00023125"/>
    </source>
</evidence>
<dbReference type="GO" id="GO:0003677">
    <property type="term" value="F:DNA binding"/>
    <property type="evidence" value="ECO:0007669"/>
    <property type="project" value="UniProtKB-UniRule"/>
</dbReference>
<name>A0A3S9UVD6_9BACL</name>
<feature type="DNA-binding region" description="H-T-H motif" evidence="2">
    <location>
        <begin position="32"/>
        <end position="51"/>
    </location>
</feature>
<dbReference type="InterPro" id="IPR009057">
    <property type="entry name" value="Homeodomain-like_sf"/>
</dbReference>
<dbReference type="InterPro" id="IPR050624">
    <property type="entry name" value="HTH-type_Tx_Regulator"/>
</dbReference>
<dbReference type="PRINTS" id="PR00455">
    <property type="entry name" value="HTHTETR"/>
</dbReference>
<dbReference type="EMBL" id="CP034346">
    <property type="protein sequence ID" value="AZS14017.1"/>
    <property type="molecule type" value="Genomic_DNA"/>
</dbReference>
<evidence type="ECO:0000313" key="5">
    <source>
        <dbReference type="Proteomes" id="UP000270678"/>
    </source>
</evidence>
<dbReference type="OrthoDB" id="9785164at2"/>
<dbReference type="PANTHER" id="PTHR43479">
    <property type="entry name" value="ACREF/ENVCD OPERON REPRESSOR-RELATED"/>
    <property type="match status" value="1"/>
</dbReference>
<evidence type="ECO:0000313" key="4">
    <source>
        <dbReference type="EMBL" id="AZS14017.1"/>
    </source>
</evidence>
<protein>
    <submittedName>
        <fullName evidence="4">TetR/AcrR family transcriptional regulator</fullName>
    </submittedName>
</protein>
<evidence type="ECO:0000256" key="2">
    <source>
        <dbReference type="PROSITE-ProRule" id="PRU00335"/>
    </source>
</evidence>
<feature type="domain" description="HTH tetR-type" evidence="3">
    <location>
        <begin position="9"/>
        <end position="69"/>
    </location>
</feature>
<dbReference type="SUPFAM" id="SSF46689">
    <property type="entry name" value="Homeodomain-like"/>
    <property type="match status" value="1"/>
</dbReference>
<sequence length="204" mass="23337">MARVVKKPEERKEELLDIAIKLFMEKGYINTSVKDIYTQANGSFGMFYHHFASKEEIFEAAMAKYTDLFVSGISEILQDKRLPYPERYKRVLIHWMGLMNGRDKVRGSRHDVEVFRVLSGKMLSGAIDPVRRYLDEGIEQGFIKTDDSHSSAIFIVYGTFGLLNEERNHIGSNDNALHIFAEVSKRITAMLDAGENTFNFAEEG</sequence>
<dbReference type="InterPro" id="IPR001647">
    <property type="entry name" value="HTH_TetR"/>
</dbReference>
<dbReference type="Proteomes" id="UP000270678">
    <property type="component" value="Chromosome"/>
</dbReference>
<keyword evidence="5" id="KW-1185">Reference proteome</keyword>
<dbReference type="Pfam" id="PF00440">
    <property type="entry name" value="TetR_N"/>
    <property type="match status" value="1"/>
</dbReference>
<evidence type="ECO:0000259" key="3">
    <source>
        <dbReference type="PROSITE" id="PS50977"/>
    </source>
</evidence>
<dbReference type="KEGG" id="plut:EI981_05820"/>
<dbReference type="RefSeq" id="WP_126996264.1">
    <property type="nucleotide sequence ID" value="NZ_CP034346.1"/>
</dbReference>
<dbReference type="AlphaFoldDB" id="A0A3S9UVD6"/>
<keyword evidence="1 2" id="KW-0238">DNA-binding</keyword>
<dbReference type="PANTHER" id="PTHR43479:SF11">
    <property type="entry name" value="ACREF_ENVCD OPERON REPRESSOR-RELATED"/>
    <property type="match status" value="1"/>
</dbReference>